<dbReference type="InterPro" id="IPR019026">
    <property type="entry name" value="Peptidase_M64_IgA"/>
</dbReference>
<sequence>MMLSLVAAFAVFLHVLGVYAHVNNLMGWESASDKPSVKQLGNHAIDLNMESRRAGNLLVQGSQNGFHGIEYDSSTDAHEISSEATPPPLEIIPLIISGPSTNRVDLVFFSDGYLPQERQKFIDDALRLAVDVSKNQTFNTVQPLLNFWAAFSPSNETGIGNEGPKDLGSRVVICEKRTPFGLYRVGTELRGVYYAYPNVGRAACDSLGEQCDYPILLGNDPLYGGLGGDFTVITASILNGPLVLRHELGHSILEVGEEYDGGYAYFGSNAGHDTKDFPWKQWLSRVDQLGGPRIERSVMAMQAYPWTLLNTTTPWSVSFNSSGTYERYSVQLSLAGIPNKGDLLVTLDGVDLGWEPRTAVGMDRWFYNYFSSATLSPGIHELKFSLLNGENLGSAQLCSTEILEYGSEDEFVTEPGFYSLYPTYSDVNETSYRPTNGDCLMRAVTTPNFCKVCLETLWLNLLRNVTFIDDINESCSQRSDSPSILVKTLRLGLLPLAHLRNSDIIPNESYTIFWKKNGKALPQYTNKTVIEIEEDSVGEYTATVKFSTEEIRINSPRLESELTYQVVEPCKDSR</sequence>
<gene>
    <name evidence="2" type="ORF">CVT25_009322</name>
</gene>
<dbReference type="AlphaFoldDB" id="A0A409VNC1"/>
<dbReference type="EMBL" id="NHYD01003970">
    <property type="protein sequence ID" value="PPQ67716.1"/>
    <property type="molecule type" value="Genomic_DNA"/>
</dbReference>
<keyword evidence="3" id="KW-1185">Reference proteome</keyword>
<feature type="signal peptide" evidence="1">
    <location>
        <begin position="1"/>
        <end position="20"/>
    </location>
</feature>
<dbReference type="Gene3D" id="3.40.390.10">
    <property type="entry name" value="Collagenase (Catalytic Domain)"/>
    <property type="match status" value="1"/>
</dbReference>
<dbReference type="Pfam" id="PF09471">
    <property type="entry name" value="Peptidase_M64"/>
    <property type="match status" value="1"/>
</dbReference>
<comment type="caution">
    <text evidence="2">The sequence shown here is derived from an EMBL/GenBank/DDBJ whole genome shotgun (WGS) entry which is preliminary data.</text>
</comment>
<proteinExistence type="predicted"/>
<keyword evidence="1" id="KW-0732">Signal</keyword>
<evidence type="ECO:0000313" key="2">
    <source>
        <dbReference type="EMBL" id="PPQ67716.1"/>
    </source>
</evidence>
<organism evidence="2 3">
    <name type="scientific">Psilocybe cyanescens</name>
    <dbReference type="NCBI Taxonomy" id="93625"/>
    <lineage>
        <taxon>Eukaryota</taxon>
        <taxon>Fungi</taxon>
        <taxon>Dikarya</taxon>
        <taxon>Basidiomycota</taxon>
        <taxon>Agaricomycotina</taxon>
        <taxon>Agaricomycetes</taxon>
        <taxon>Agaricomycetidae</taxon>
        <taxon>Agaricales</taxon>
        <taxon>Agaricineae</taxon>
        <taxon>Strophariaceae</taxon>
        <taxon>Psilocybe</taxon>
    </lineage>
</organism>
<evidence type="ECO:0008006" key="4">
    <source>
        <dbReference type="Google" id="ProtNLM"/>
    </source>
</evidence>
<evidence type="ECO:0000256" key="1">
    <source>
        <dbReference type="SAM" id="SignalP"/>
    </source>
</evidence>
<dbReference type="Proteomes" id="UP000283269">
    <property type="component" value="Unassembled WGS sequence"/>
</dbReference>
<dbReference type="InterPro" id="IPR024079">
    <property type="entry name" value="MetalloPept_cat_dom_sf"/>
</dbReference>
<accession>A0A409VNC1</accession>
<protein>
    <recommendedName>
        <fullName evidence="4">IgA peptidase M64-domain-containing protein</fullName>
    </recommendedName>
</protein>
<dbReference type="InParanoid" id="A0A409VNC1"/>
<dbReference type="GO" id="GO:0008237">
    <property type="term" value="F:metallopeptidase activity"/>
    <property type="evidence" value="ECO:0007669"/>
    <property type="project" value="InterPro"/>
</dbReference>
<reference evidence="2 3" key="1">
    <citation type="journal article" date="2018" name="Evol. Lett.">
        <title>Horizontal gene cluster transfer increased hallucinogenic mushroom diversity.</title>
        <authorList>
            <person name="Reynolds H.T."/>
            <person name="Vijayakumar V."/>
            <person name="Gluck-Thaler E."/>
            <person name="Korotkin H.B."/>
            <person name="Matheny P.B."/>
            <person name="Slot J.C."/>
        </authorList>
    </citation>
    <scope>NUCLEOTIDE SEQUENCE [LARGE SCALE GENOMIC DNA]</scope>
    <source>
        <strain evidence="2 3">2631</strain>
    </source>
</reference>
<name>A0A409VNC1_PSICY</name>
<evidence type="ECO:0000313" key="3">
    <source>
        <dbReference type="Proteomes" id="UP000283269"/>
    </source>
</evidence>
<dbReference type="OrthoDB" id="2961863at2759"/>
<feature type="chain" id="PRO_5019413696" description="IgA peptidase M64-domain-containing protein" evidence="1">
    <location>
        <begin position="21"/>
        <end position="574"/>
    </location>
</feature>